<evidence type="ECO:0000313" key="2">
    <source>
        <dbReference type="EMBL" id="CDR71439.1"/>
    </source>
</evidence>
<keyword evidence="1" id="KW-0812">Transmembrane</keyword>
<feature type="transmembrane region" description="Helical" evidence="1">
    <location>
        <begin position="12"/>
        <end position="33"/>
    </location>
</feature>
<keyword evidence="1" id="KW-1133">Transmembrane helix</keyword>
<dbReference type="KEGG" id="bbig:BBBOND_0000890"/>
<dbReference type="VEuPathDB" id="PiroplasmaDB:BBBOND_0000890"/>
<proteinExistence type="predicted"/>
<sequence>MRFSIIFSEFNYFKYAIQISIVFLKVFVIFYVSDYTTQKSRHRVTQPIQVRVHNASAVVAFGRWIEAEEGFEAGAKVIKYGFKFCQISCQAPKAAHGQAVARGGRGEVKGDNAQVMVMV</sequence>
<organism evidence="2">
    <name type="scientific">Babesia bigemina</name>
    <dbReference type="NCBI Taxonomy" id="5866"/>
    <lineage>
        <taxon>Eukaryota</taxon>
        <taxon>Sar</taxon>
        <taxon>Alveolata</taxon>
        <taxon>Apicomplexa</taxon>
        <taxon>Aconoidasida</taxon>
        <taxon>Piroplasmida</taxon>
        <taxon>Babesiidae</taxon>
        <taxon>Babesia</taxon>
    </lineage>
</organism>
<accession>A0A061BIY3</accession>
<name>A0A061BIY3_BABBI</name>
<keyword evidence="1" id="KW-0472">Membrane</keyword>
<dbReference type="GeneID" id="24561666"/>
<evidence type="ECO:0000256" key="1">
    <source>
        <dbReference type="SAM" id="Phobius"/>
    </source>
</evidence>
<gene>
    <name evidence="2" type="ORF">BBBOND_0000890</name>
</gene>
<dbReference type="EMBL" id="LK054893">
    <property type="protein sequence ID" value="CDR71439.1"/>
    <property type="molecule type" value="Genomic_DNA"/>
</dbReference>
<reference evidence="2" key="1">
    <citation type="journal article" date="2014" name="Nucleic Acids Res.">
        <title>The evolutionary dynamics of variant antigen genes in Babesia reveal a history of genomic innovation underlying host-parasite interaction.</title>
        <authorList>
            <person name="Jackson A.P."/>
            <person name="Otto T.D."/>
            <person name="Darby A."/>
            <person name="Ramaprasad A."/>
            <person name="Xia D."/>
            <person name="Echaide I.E."/>
            <person name="Farber M."/>
            <person name="Gahlot S."/>
            <person name="Gamble J."/>
            <person name="Gupta D."/>
            <person name="Gupta Y."/>
            <person name="Jackson L."/>
            <person name="Malandrin L."/>
            <person name="Malas T.B."/>
            <person name="Moussa E."/>
            <person name="Nair M."/>
            <person name="Reid AJ."/>
            <person name="Sanders M."/>
            <person name="Sharma J."/>
            <person name="Tracey A."/>
            <person name="Quail M.A."/>
            <person name="Weir W."/>
            <person name="Wastling J.M."/>
            <person name="Hall N."/>
            <person name="Willadsen P."/>
            <person name="Lingelbach K."/>
            <person name="Shiels B."/>
            <person name="Tait A."/>
            <person name="Berriman M."/>
            <person name="Allred D.R."/>
            <person name="Pain A."/>
        </authorList>
    </citation>
    <scope>NUCLEOTIDE SEQUENCE</scope>
    <source>
        <strain evidence="2">Bond</strain>
    </source>
</reference>
<protein>
    <submittedName>
        <fullName evidence="2">Uncharacterized protein</fullName>
    </submittedName>
</protein>
<dbReference type="RefSeq" id="XP_012770388.1">
    <property type="nucleotide sequence ID" value="XM_012914934.1"/>
</dbReference>
<reference evidence="2" key="2">
    <citation type="submission" date="2014-06" db="EMBL/GenBank/DDBJ databases">
        <authorList>
            <person name="Aslett M."/>
            <person name="De Silva Nishadi"/>
        </authorList>
    </citation>
    <scope>NUCLEOTIDE SEQUENCE</scope>
    <source>
        <strain evidence="2">Bond</strain>
    </source>
</reference>
<dbReference type="AlphaFoldDB" id="A0A061BIY3"/>